<evidence type="ECO:0000313" key="1">
    <source>
        <dbReference type="EMBL" id="MPM81686.1"/>
    </source>
</evidence>
<protein>
    <submittedName>
        <fullName evidence="1">Uncharacterized protein</fullName>
    </submittedName>
</protein>
<organism evidence="1">
    <name type="scientific">bioreactor metagenome</name>
    <dbReference type="NCBI Taxonomy" id="1076179"/>
    <lineage>
        <taxon>unclassified sequences</taxon>
        <taxon>metagenomes</taxon>
        <taxon>ecological metagenomes</taxon>
    </lineage>
</organism>
<proteinExistence type="predicted"/>
<accession>A0A645CX45</accession>
<gene>
    <name evidence="1" type="ORF">SDC9_128743</name>
</gene>
<reference evidence="1" key="1">
    <citation type="submission" date="2019-08" db="EMBL/GenBank/DDBJ databases">
        <authorList>
            <person name="Kucharzyk K."/>
            <person name="Murdoch R.W."/>
            <person name="Higgins S."/>
            <person name="Loffler F."/>
        </authorList>
    </citation>
    <scope>NUCLEOTIDE SEQUENCE</scope>
</reference>
<dbReference type="EMBL" id="VSSQ01030966">
    <property type="protein sequence ID" value="MPM81686.1"/>
    <property type="molecule type" value="Genomic_DNA"/>
</dbReference>
<dbReference type="AlphaFoldDB" id="A0A645CX45"/>
<comment type="caution">
    <text evidence="1">The sequence shown here is derived from an EMBL/GenBank/DDBJ whole genome shotgun (WGS) entry which is preliminary data.</text>
</comment>
<name>A0A645CX45_9ZZZZ</name>
<sequence>MNLASACGSKGVFLIIHPSAGEVFANVTVTLVFHTVHHNFRAVIELGNATGSEQKRHGLLEGLQVLSFSQVTVGVMILIESKYHGRVRIQEIVYKTIVNAV</sequence>